<protein>
    <recommendedName>
        <fullName evidence="1">mRNA interferase</fullName>
        <ecNumber evidence="1">3.1.-.-</ecNumber>
    </recommendedName>
</protein>
<dbReference type="RefSeq" id="WP_322498138.1">
    <property type="nucleotide sequence ID" value="NZ_JARGYT010000089.1"/>
</dbReference>
<dbReference type="PIRSF" id="PIRSF033490">
    <property type="entry name" value="MazF"/>
    <property type="match status" value="1"/>
</dbReference>
<evidence type="ECO:0000313" key="2">
    <source>
        <dbReference type="EMBL" id="MDZ5762690.1"/>
    </source>
</evidence>
<dbReference type="Proteomes" id="UP001293791">
    <property type="component" value="Unassembled WGS sequence"/>
</dbReference>
<dbReference type="SUPFAM" id="SSF50118">
    <property type="entry name" value="Cell growth inhibitor/plasmid maintenance toxic component"/>
    <property type="match status" value="1"/>
</dbReference>
<dbReference type="EC" id="3.1.-.-" evidence="1"/>
<keyword evidence="1" id="KW-0378">Hydrolase</keyword>
<comment type="caution">
    <text evidence="2">The sequence shown here is derived from an EMBL/GenBank/DDBJ whole genome shotgun (WGS) entry which is preliminary data.</text>
</comment>
<gene>
    <name evidence="2" type="ORF">Cyrtocomes_01082</name>
</gene>
<proteinExistence type="inferred from homology"/>
<reference evidence="2 3" key="1">
    <citation type="submission" date="2023-02" db="EMBL/GenBank/DDBJ databases">
        <title>Host association and intracellularity evolved multiple times independently in the Rickettsiales.</title>
        <authorList>
            <person name="Castelli M."/>
            <person name="Nardi T."/>
            <person name="Gammuto L."/>
            <person name="Bellinzona G."/>
            <person name="Sabaneyeva E."/>
            <person name="Potekhin A."/>
            <person name="Serra V."/>
            <person name="Petroni G."/>
            <person name="Sassera D."/>
        </authorList>
    </citation>
    <scope>NUCLEOTIDE SEQUENCE [LARGE SCALE GENOMIC DNA]</scope>
    <source>
        <strain evidence="2 3">BOD18</strain>
    </source>
</reference>
<keyword evidence="1" id="KW-0540">Nuclease</keyword>
<dbReference type="PANTHER" id="PTHR33988">
    <property type="entry name" value="ENDORIBONUCLEASE MAZF-RELATED"/>
    <property type="match status" value="1"/>
</dbReference>
<comment type="function">
    <text evidence="1">Toxic component of a type II toxin-antitoxin (TA) system.</text>
</comment>
<dbReference type="InterPro" id="IPR003477">
    <property type="entry name" value="PemK-like"/>
</dbReference>
<keyword evidence="1" id="KW-0255">Endonuclease</keyword>
<evidence type="ECO:0000256" key="1">
    <source>
        <dbReference type="PIRNR" id="PIRNR033490"/>
    </source>
</evidence>
<dbReference type="Gene3D" id="2.30.30.110">
    <property type="match status" value="1"/>
</dbReference>
<dbReference type="Pfam" id="PF02452">
    <property type="entry name" value="PemK_toxin"/>
    <property type="match status" value="1"/>
</dbReference>
<keyword evidence="3" id="KW-1185">Reference proteome</keyword>
<evidence type="ECO:0000313" key="3">
    <source>
        <dbReference type="Proteomes" id="UP001293791"/>
    </source>
</evidence>
<dbReference type="InterPro" id="IPR011067">
    <property type="entry name" value="Plasmid_toxin/cell-grow_inhib"/>
</dbReference>
<sequence length="118" mass="13628">MGKKYNFGEIWLADLNPRIGTESGKVRPVLIFQNQILLDESHPSTIVLPLTTKLIDNAEPLRIRVRARESLQKDSDIMIDQIRAIDNKRLVQFLLMCDDDVLRKVQSSLVDLLWLSRD</sequence>
<organism evidence="2 3">
    <name type="scientific">Candidatus Cyrtobacter comes</name>
    <dbReference type="NCBI Taxonomy" id="675776"/>
    <lineage>
        <taxon>Bacteria</taxon>
        <taxon>Pseudomonadati</taxon>
        <taxon>Pseudomonadota</taxon>
        <taxon>Alphaproteobacteria</taxon>
        <taxon>Rickettsiales</taxon>
        <taxon>Candidatus Midichloriaceae</taxon>
        <taxon>Candidatus Cyrtobacter</taxon>
    </lineage>
</organism>
<comment type="similarity">
    <text evidence="1">Belongs to the PemK/MazF family.</text>
</comment>
<accession>A0ABU5L996</accession>
<name>A0ABU5L996_9RICK</name>
<dbReference type="EMBL" id="JARGYT010000089">
    <property type="protein sequence ID" value="MDZ5762690.1"/>
    <property type="molecule type" value="Genomic_DNA"/>
</dbReference>
<dbReference type="PANTHER" id="PTHR33988:SF2">
    <property type="entry name" value="ENDORIBONUCLEASE MAZF"/>
    <property type="match status" value="1"/>
</dbReference>